<feature type="non-terminal residue" evidence="2">
    <location>
        <position position="79"/>
    </location>
</feature>
<feature type="compositionally biased region" description="Pro residues" evidence="1">
    <location>
        <begin position="1"/>
        <end position="12"/>
    </location>
</feature>
<proteinExistence type="predicted"/>
<evidence type="ECO:0000256" key="1">
    <source>
        <dbReference type="SAM" id="MobiDB-lite"/>
    </source>
</evidence>
<feature type="compositionally biased region" description="Basic residues" evidence="1">
    <location>
        <begin position="23"/>
        <end position="32"/>
    </location>
</feature>
<organism evidence="2">
    <name type="scientific">uncultured Lysobacter sp</name>
    <dbReference type="NCBI Taxonomy" id="271060"/>
    <lineage>
        <taxon>Bacteria</taxon>
        <taxon>Pseudomonadati</taxon>
        <taxon>Pseudomonadota</taxon>
        <taxon>Gammaproteobacteria</taxon>
        <taxon>Lysobacterales</taxon>
        <taxon>Lysobacteraceae</taxon>
        <taxon>Lysobacter</taxon>
        <taxon>environmental samples</taxon>
    </lineage>
</organism>
<protein>
    <submittedName>
        <fullName evidence="2">Uncharacterized protein</fullName>
    </submittedName>
</protein>
<name>A0A6J4KK81_9GAMM</name>
<evidence type="ECO:0000313" key="2">
    <source>
        <dbReference type="EMBL" id="CAA9307982.1"/>
    </source>
</evidence>
<dbReference type="EMBL" id="CADCUA010000150">
    <property type="protein sequence ID" value="CAA9307982.1"/>
    <property type="molecule type" value="Genomic_DNA"/>
</dbReference>
<reference evidence="2" key="1">
    <citation type="submission" date="2020-02" db="EMBL/GenBank/DDBJ databases">
        <authorList>
            <person name="Meier V. D."/>
        </authorList>
    </citation>
    <scope>NUCLEOTIDE SEQUENCE</scope>
    <source>
        <strain evidence="2">AVDCRST_MAG71</strain>
    </source>
</reference>
<sequence length="79" mass="8295">AHSGPPPLPPPRHAGDAGPTQRRATRERHRHGAAGLEAAIRPSRADAAVPAGAHRRRQHAPDPERRGRGPAGGDQAPHL</sequence>
<gene>
    <name evidence="2" type="ORF">AVDCRST_MAG71-501</name>
</gene>
<accession>A0A6J4KK81</accession>
<feature type="non-terminal residue" evidence="2">
    <location>
        <position position="1"/>
    </location>
</feature>
<dbReference type="AlphaFoldDB" id="A0A6J4KK81"/>
<feature type="region of interest" description="Disordered" evidence="1">
    <location>
        <begin position="1"/>
        <end position="79"/>
    </location>
</feature>